<dbReference type="PROSITE" id="PS50092">
    <property type="entry name" value="TSP1"/>
    <property type="match status" value="2"/>
</dbReference>
<reference evidence="7 8" key="1">
    <citation type="submission" date="2020-06" db="EMBL/GenBank/DDBJ databases">
        <authorList>
            <person name="Li R."/>
            <person name="Bekaert M."/>
        </authorList>
    </citation>
    <scope>NUCLEOTIDE SEQUENCE [LARGE SCALE GENOMIC DNA]</scope>
    <source>
        <strain evidence="8">wild</strain>
    </source>
</reference>
<proteinExistence type="predicted"/>
<dbReference type="PANTHER" id="PTHR22906">
    <property type="entry name" value="PROPERDIN"/>
    <property type="match status" value="1"/>
</dbReference>
<name>A0A6J8BID6_MYTCO</name>
<dbReference type="EMBL" id="CACVKT020003444">
    <property type="protein sequence ID" value="CAC5383758.1"/>
    <property type="molecule type" value="Genomic_DNA"/>
</dbReference>
<evidence type="ECO:0000256" key="4">
    <source>
        <dbReference type="ARBA" id="ARBA00022737"/>
    </source>
</evidence>
<keyword evidence="4" id="KW-0677">Repeat</keyword>
<sequence>MRIIISLLYLLTDQIVISEAEVIFTWTPWSSCDKNISSPDQNCKGIQTRANVTNDMVTGMVTYSVDLGTRECLLTNDTIDGGYTLWSEWDDCSQICKGKTTRTRKCHNPTPCNGGIDCIRNLGVDTLKKQCRPVAGQWGEWGAWGNCTKPNSGIYGTGIYLRSRKCDSPVNICGGDYCKGENQTEGNCRVVPPCLTYQIFSDKFLKIENAMSIYTSAQVDIYLLTKNNCTTATIIHTYFALYKITNITDNTEVQVGGNEYSVKFKFNPGQHDIGYYRLYARIGYPANMEHWMEESMFVKIEQPPPHAFIKGGAGRTIGQGLAEFDARSVSYSLTKGPGDPSGLIFSWKCLNFVTNNIYNLLQFNIAPVLAFKDKSDYKKKWYETNFLQYIENKVAFINASTLYTVVNNLHNSNSTCMNGSEFYVMTELYKYPRTKEQNDETTGAFDNFSSTSIYSTWNGSDVTTSVMTTIETTVDQGENSVSTWSNWTTIEAMTTTEKAATTAAPYDLIALTRFFEIDFMYEMESNPKSELEDLEYILPIPGNSTLVLNEMLAFLNDLYNEESEEFLRDTDDFLKGYQIAH</sequence>
<evidence type="ECO:0000256" key="6">
    <source>
        <dbReference type="SAM" id="SignalP"/>
    </source>
</evidence>
<evidence type="ECO:0000256" key="2">
    <source>
        <dbReference type="ARBA" id="ARBA00022525"/>
    </source>
</evidence>
<dbReference type="OrthoDB" id="6120486at2759"/>
<feature type="signal peptide" evidence="6">
    <location>
        <begin position="1"/>
        <end position="20"/>
    </location>
</feature>
<organism evidence="7 8">
    <name type="scientific">Mytilus coruscus</name>
    <name type="common">Sea mussel</name>
    <dbReference type="NCBI Taxonomy" id="42192"/>
    <lineage>
        <taxon>Eukaryota</taxon>
        <taxon>Metazoa</taxon>
        <taxon>Spiralia</taxon>
        <taxon>Lophotrochozoa</taxon>
        <taxon>Mollusca</taxon>
        <taxon>Bivalvia</taxon>
        <taxon>Autobranchia</taxon>
        <taxon>Pteriomorphia</taxon>
        <taxon>Mytilida</taxon>
        <taxon>Mytiloidea</taxon>
        <taxon>Mytilidae</taxon>
        <taxon>Mytilinae</taxon>
        <taxon>Mytilus</taxon>
    </lineage>
</organism>
<feature type="chain" id="PRO_5026713131" evidence="6">
    <location>
        <begin position="21"/>
        <end position="581"/>
    </location>
</feature>
<evidence type="ECO:0000313" key="7">
    <source>
        <dbReference type="EMBL" id="CAC5383758.1"/>
    </source>
</evidence>
<dbReference type="Proteomes" id="UP000507470">
    <property type="component" value="Unassembled WGS sequence"/>
</dbReference>
<evidence type="ECO:0000256" key="5">
    <source>
        <dbReference type="ARBA" id="ARBA00023157"/>
    </source>
</evidence>
<dbReference type="Gene3D" id="2.20.100.10">
    <property type="entry name" value="Thrombospondin type-1 (TSP1) repeat"/>
    <property type="match status" value="2"/>
</dbReference>
<evidence type="ECO:0000256" key="1">
    <source>
        <dbReference type="ARBA" id="ARBA00004613"/>
    </source>
</evidence>
<comment type="subcellular location">
    <subcellularLocation>
        <location evidence="1">Secreted</location>
    </subcellularLocation>
</comment>
<keyword evidence="3 6" id="KW-0732">Signal</keyword>
<dbReference type="AlphaFoldDB" id="A0A6J8BID6"/>
<evidence type="ECO:0000256" key="3">
    <source>
        <dbReference type="ARBA" id="ARBA00022729"/>
    </source>
</evidence>
<dbReference type="InterPro" id="IPR036383">
    <property type="entry name" value="TSP1_rpt_sf"/>
</dbReference>
<dbReference type="SMART" id="SM00209">
    <property type="entry name" value="TSP1"/>
    <property type="match status" value="2"/>
</dbReference>
<dbReference type="InterPro" id="IPR000884">
    <property type="entry name" value="TSP1_rpt"/>
</dbReference>
<dbReference type="PANTHER" id="PTHR22906:SF43">
    <property type="entry name" value="PROPERDIN"/>
    <property type="match status" value="1"/>
</dbReference>
<keyword evidence="2" id="KW-0964">Secreted</keyword>
<dbReference type="SUPFAM" id="SSF82895">
    <property type="entry name" value="TSP-1 type 1 repeat"/>
    <property type="match status" value="2"/>
</dbReference>
<protein>
    <submittedName>
        <fullName evidence="7">HMCN</fullName>
    </submittedName>
</protein>
<keyword evidence="8" id="KW-1185">Reference proteome</keyword>
<gene>
    <name evidence="7" type="ORF">MCOR_19472</name>
</gene>
<keyword evidence="5" id="KW-1015">Disulfide bond</keyword>
<dbReference type="InterPro" id="IPR052065">
    <property type="entry name" value="Compl_asym_regulator"/>
</dbReference>
<accession>A0A6J8BID6</accession>
<evidence type="ECO:0000313" key="8">
    <source>
        <dbReference type="Proteomes" id="UP000507470"/>
    </source>
</evidence>